<dbReference type="Proteomes" id="UP001159042">
    <property type="component" value="Unassembled WGS sequence"/>
</dbReference>
<evidence type="ECO:0000313" key="4">
    <source>
        <dbReference type="EMBL" id="KAJ8909900.1"/>
    </source>
</evidence>
<dbReference type="EMBL" id="JANEYG010000389">
    <property type="protein sequence ID" value="KAJ8909900.1"/>
    <property type="molecule type" value="Genomic_DNA"/>
</dbReference>
<dbReference type="InterPro" id="IPR036397">
    <property type="entry name" value="RNaseH_sf"/>
</dbReference>
<evidence type="ECO:0000313" key="5">
    <source>
        <dbReference type="Proteomes" id="UP001159042"/>
    </source>
</evidence>
<dbReference type="Gene3D" id="3.30.420.10">
    <property type="entry name" value="Ribonuclease H-like superfamily/Ribonuclease H"/>
    <property type="match status" value="1"/>
</dbReference>
<feature type="compositionally biased region" description="Acidic residues" evidence="2">
    <location>
        <begin position="469"/>
        <end position="492"/>
    </location>
</feature>
<gene>
    <name evidence="4" type="ORF">NQ315_005635</name>
</gene>
<evidence type="ECO:0000259" key="3">
    <source>
        <dbReference type="Pfam" id="PF13358"/>
    </source>
</evidence>
<organism evidence="4 5">
    <name type="scientific">Exocentrus adspersus</name>
    <dbReference type="NCBI Taxonomy" id="1586481"/>
    <lineage>
        <taxon>Eukaryota</taxon>
        <taxon>Metazoa</taxon>
        <taxon>Ecdysozoa</taxon>
        <taxon>Arthropoda</taxon>
        <taxon>Hexapoda</taxon>
        <taxon>Insecta</taxon>
        <taxon>Pterygota</taxon>
        <taxon>Neoptera</taxon>
        <taxon>Endopterygota</taxon>
        <taxon>Coleoptera</taxon>
        <taxon>Polyphaga</taxon>
        <taxon>Cucujiformia</taxon>
        <taxon>Chrysomeloidea</taxon>
        <taxon>Cerambycidae</taxon>
        <taxon>Lamiinae</taxon>
        <taxon>Acanthocinini</taxon>
        <taxon>Exocentrus</taxon>
    </lineage>
</organism>
<dbReference type="PANTHER" id="PTHR33939:SF1">
    <property type="entry name" value="DUF4371 DOMAIN-CONTAINING PROTEIN"/>
    <property type="match status" value="1"/>
</dbReference>
<comment type="caution">
    <text evidence="4">The sequence shown here is derived from an EMBL/GenBank/DDBJ whole genome shotgun (WGS) entry which is preliminary data.</text>
</comment>
<keyword evidence="5" id="KW-1185">Reference proteome</keyword>
<dbReference type="PANTHER" id="PTHR33939">
    <property type="entry name" value="PROTEIN CBG22215"/>
    <property type="match status" value="1"/>
</dbReference>
<proteinExistence type="predicted"/>
<feature type="domain" description="Tc1-like transposase DDE" evidence="3">
    <location>
        <begin position="272"/>
        <end position="408"/>
    </location>
</feature>
<accession>A0AAV8V6V0</accession>
<dbReference type="InterPro" id="IPR038717">
    <property type="entry name" value="Tc1-like_DDE_dom"/>
</dbReference>
<name>A0AAV8V6V0_9CUCU</name>
<dbReference type="GO" id="GO:0003676">
    <property type="term" value="F:nucleic acid binding"/>
    <property type="evidence" value="ECO:0007669"/>
    <property type="project" value="InterPro"/>
</dbReference>
<dbReference type="AlphaFoldDB" id="A0AAV8V6V0"/>
<dbReference type="Pfam" id="PF13358">
    <property type="entry name" value="DDE_3"/>
    <property type="match status" value="1"/>
</dbReference>
<keyword evidence="1" id="KW-0175">Coiled coil</keyword>
<evidence type="ECO:0000256" key="2">
    <source>
        <dbReference type="SAM" id="MobiDB-lite"/>
    </source>
</evidence>
<sequence length="492" mass="55792">MSRKFPCAVIEFNLNNVIYVSACPMDWISGDSCVWPPKTAIERKAIMTNMTPESDWLNIEDITVLGIYKVNETESNSSNEDTYEGASGTQSQRIIINTNRAEVDVSETGNINGMWNKTANSREEYQQQQIAALIQPSTTGSNNITVYERIVNDAEILLEQKTNDDIWNVMVSIEEQLKLLTERLGNLETLYVNNPRNIGTTQNLPKLPLTTLAELQQLEEDLQRKADLQENLSSDVFGIVSNIGATGRLIIVHGGSDKGFVPNASLIFKAGQASGDYHGQMNYDNFSKWLTEKLLPNIPPNSIVVLDNAPYHSVLEDKVPTKSTTKKDMILWLSKRNITHDPALRKMELYEIVQANKPPEDEKNYKIDRIIRSNGHIPLRTPPYMCELNPIELAWAQVKSYIRSRNTMGDFSIQSLFQVTEEAIASVTQLDWQKFCQHVITIENKFWETDRLMEDRTDEIIISLRTDSDSESDFDYSESDPESNSESTSDCD</sequence>
<reference evidence="4 5" key="1">
    <citation type="journal article" date="2023" name="Insect Mol. Biol.">
        <title>Genome sequencing provides insights into the evolution of gene families encoding plant cell wall-degrading enzymes in longhorned beetles.</title>
        <authorList>
            <person name="Shin N.R."/>
            <person name="Okamura Y."/>
            <person name="Kirsch R."/>
            <person name="Pauchet Y."/>
        </authorList>
    </citation>
    <scope>NUCLEOTIDE SEQUENCE [LARGE SCALE GENOMIC DNA]</scope>
    <source>
        <strain evidence="4">EAD_L_NR</strain>
    </source>
</reference>
<protein>
    <recommendedName>
        <fullName evidence="3">Tc1-like transposase DDE domain-containing protein</fullName>
    </recommendedName>
</protein>
<feature type="region of interest" description="Disordered" evidence="2">
    <location>
        <begin position="468"/>
        <end position="492"/>
    </location>
</feature>
<evidence type="ECO:0000256" key="1">
    <source>
        <dbReference type="SAM" id="Coils"/>
    </source>
</evidence>
<feature type="coiled-coil region" evidence="1">
    <location>
        <begin position="170"/>
        <end position="235"/>
    </location>
</feature>